<gene>
    <name evidence="6" type="ORF">AT959_11510</name>
</gene>
<reference evidence="6 7" key="1">
    <citation type="submission" date="2015-12" db="EMBL/GenBank/DDBJ databases">
        <title>Nitrous oxide reduction kinetics distinguish bacteria harboring typical versus atypical NosZ.</title>
        <authorList>
            <person name="Yoon S."/>
            <person name="Nissen S."/>
            <person name="Park D."/>
            <person name="Sanford R.A."/>
            <person name="Loeffler F.E."/>
        </authorList>
    </citation>
    <scope>NUCLEOTIDE SEQUENCE [LARGE SCALE GENOMIC DNA]</scope>
    <source>
        <strain evidence="6 7">ATCC BAA-841</strain>
    </source>
</reference>
<dbReference type="InterPro" id="IPR023210">
    <property type="entry name" value="NADP_OxRdtase_dom"/>
</dbReference>
<proteinExistence type="inferred from homology"/>
<dbReference type="Proteomes" id="UP000070186">
    <property type="component" value="Unassembled WGS sequence"/>
</dbReference>
<dbReference type="FunFam" id="3.20.20.100:FF:000005">
    <property type="entry name" value="NADP(H)-dependent aldo-keto reductase"/>
    <property type="match status" value="1"/>
</dbReference>
<evidence type="ECO:0000256" key="1">
    <source>
        <dbReference type="ARBA" id="ARBA00022857"/>
    </source>
</evidence>
<dbReference type="RefSeq" id="WP_066883223.1">
    <property type="nucleotide sequence ID" value="NZ_LODL01000021.1"/>
</dbReference>
<comment type="caution">
    <text evidence="6">The sequence shown here is derived from an EMBL/GenBank/DDBJ whole genome shotgun (WGS) entry which is preliminary data.</text>
</comment>
<organism evidence="6 7">
    <name type="scientific">Dechloromonas denitrificans</name>
    <dbReference type="NCBI Taxonomy" id="281362"/>
    <lineage>
        <taxon>Bacteria</taxon>
        <taxon>Pseudomonadati</taxon>
        <taxon>Pseudomonadota</taxon>
        <taxon>Betaproteobacteria</taxon>
        <taxon>Rhodocyclales</taxon>
        <taxon>Azonexaceae</taxon>
        <taxon>Dechloromonas</taxon>
    </lineage>
</organism>
<evidence type="ECO:0000256" key="4">
    <source>
        <dbReference type="ARBA" id="ARBA00070119"/>
    </source>
</evidence>
<dbReference type="PANTHER" id="PTHR43364:SF4">
    <property type="entry name" value="NAD(P)-LINKED OXIDOREDUCTASE SUPERFAMILY PROTEIN"/>
    <property type="match status" value="1"/>
</dbReference>
<evidence type="ECO:0000313" key="7">
    <source>
        <dbReference type="Proteomes" id="UP000070186"/>
    </source>
</evidence>
<dbReference type="SUPFAM" id="SSF51430">
    <property type="entry name" value="NAD(P)-linked oxidoreductase"/>
    <property type="match status" value="1"/>
</dbReference>
<name>A0A133XGD6_9RHOO</name>
<accession>A0A133XGD6</accession>
<keyword evidence="1" id="KW-0521">NADP</keyword>
<evidence type="ECO:0000313" key="6">
    <source>
        <dbReference type="EMBL" id="KXB30012.1"/>
    </source>
</evidence>
<dbReference type="InterPro" id="IPR036812">
    <property type="entry name" value="NAD(P)_OxRdtase_dom_sf"/>
</dbReference>
<dbReference type="GO" id="GO:0016491">
    <property type="term" value="F:oxidoreductase activity"/>
    <property type="evidence" value="ECO:0007669"/>
    <property type="project" value="UniProtKB-KW"/>
</dbReference>
<evidence type="ECO:0000256" key="3">
    <source>
        <dbReference type="ARBA" id="ARBA00038157"/>
    </source>
</evidence>
<dbReference type="STRING" id="281362.AT959_11510"/>
<dbReference type="EMBL" id="LODL01000021">
    <property type="protein sequence ID" value="KXB30012.1"/>
    <property type="molecule type" value="Genomic_DNA"/>
</dbReference>
<dbReference type="PANTHER" id="PTHR43364">
    <property type="entry name" value="NADH-SPECIFIC METHYLGLYOXAL REDUCTASE-RELATED"/>
    <property type="match status" value="1"/>
</dbReference>
<comment type="similarity">
    <text evidence="3">Belongs to the aldo/keto reductase family. Aldo/keto reductase 2 subfamily.</text>
</comment>
<dbReference type="CDD" id="cd19094">
    <property type="entry name" value="AKR_Tas-like"/>
    <property type="match status" value="1"/>
</dbReference>
<sequence length="349" mass="38530">MPPFQQRPLGNSDLIVPEVCLGTMTFGEQTAESDAHAQLDYALAAGINFIDVAEMYPVPARAETCGASERIVGNWLARQARDQILIATKVAGPSRNLSWIRSGPPAMDRANIRAAIDGSLQRLRTDYIDLYQLHWPERNQPMFGQWHFDPANERECTSIREQLQALGELVKEGKVRQIGVSNEHAWGLMQFVRLAEEAGLPRIVSTQNAYNLLNRTYETSLLTEIGHRENIGLLAYSTLAFGHLTGKYLANPDAPGRITQWPTFGQRYTKPNVQPAVAAYVALAAKHGLTPSQLALGFVRSRWFVASTIVGASSLTQLQETLPATQTAISPELLAEIDALQLRYTNPAP</sequence>
<dbReference type="AlphaFoldDB" id="A0A133XGD6"/>
<keyword evidence="7" id="KW-1185">Reference proteome</keyword>
<feature type="domain" description="NADP-dependent oxidoreductase" evidence="5">
    <location>
        <begin position="19"/>
        <end position="340"/>
    </location>
</feature>
<evidence type="ECO:0000259" key="5">
    <source>
        <dbReference type="Pfam" id="PF00248"/>
    </source>
</evidence>
<dbReference type="Gene3D" id="3.20.20.100">
    <property type="entry name" value="NADP-dependent oxidoreductase domain"/>
    <property type="match status" value="1"/>
</dbReference>
<keyword evidence="2" id="KW-0560">Oxidoreductase</keyword>
<dbReference type="Pfam" id="PF00248">
    <property type="entry name" value="Aldo_ket_red"/>
    <property type="match status" value="1"/>
</dbReference>
<protein>
    <recommendedName>
        <fullName evidence="4">Protein tas</fullName>
    </recommendedName>
</protein>
<evidence type="ECO:0000256" key="2">
    <source>
        <dbReference type="ARBA" id="ARBA00023002"/>
    </source>
</evidence>
<dbReference type="InterPro" id="IPR050523">
    <property type="entry name" value="AKR_Detox_Biosynth"/>
</dbReference>